<dbReference type="InterPro" id="IPR039877">
    <property type="entry name" value="TMEM131-like"/>
</dbReference>
<feature type="compositionally biased region" description="Low complexity" evidence="1">
    <location>
        <begin position="591"/>
        <end position="600"/>
    </location>
</feature>
<reference evidence="3" key="1">
    <citation type="journal article" date="2021" name="Infect. Genet. Evol.">
        <title>Novel prophage-like sequences in Mycoplasma anserisalpingitidis.</title>
        <authorList>
            <person name="Kovacs A.B."/>
            <person name="Wehmann E."/>
            <person name="Svab D."/>
            <person name="Beko K."/>
            <person name="Grozner D."/>
            <person name="Mitter A."/>
            <person name="Bali K."/>
            <person name="Morrow C.J."/>
            <person name="Banyai K."/>
            <person name="Gyuranecz M."/>
        </authorList>
    </citation>
    <scope>NUCLEOTIDE SEQUENCE</scope>
    <source>
        <strain evidence="3">MYCAV34</strain>
    </source>
</reference>
<dbReference type="PANTHER" id="PTHR22050:SF0">
    <property type="entry name" value="TRANSMEMBRANE PROTEIN 131 HOMOLOG"/>
    <property type="match status" value="1"/>
</dbReference>
<protein>
    <submittedName>
        <fullName evidence="3">Uncharacterized protein</fullName>
    </submittedName>
</protein>
<feature type="transmembrane region" description="Helical" evidence="2">
    <location>
        <begin position="297"/>
        <end position="317"/>
    </location>
</feature>
<keyword evidence="2" id="KW-0472">Membrane</keyword>
<feature type="compositionally biased region" description="Low complexity" evidence="1">
    <location>
        <begin position="619"/>
        <end position="628"/>
    </location>
</feature>
<accession>A0A8F2DES8</accession>
<feature type="region of interest" description="Disordered" evidence="1">
    <location>
        <begin position="513"/>
        <end position="547"/>
    </location>
</feature>
<name>A0A8F2DES8_9MOLU</name>
<feature type="compositionally biased region" description="Low complexity" evidence="1">
    <location>
        <begin position="513"/>
        <end position="531"/>
    </location>
</feature>
<organism evidence="3">
    <name type="scientific">Mycoplasma anserisalpingitidis</name>
    <dbReference type="NCBI Taxonomy" id="519450"/>
    <lineage>
        <taxon>Bacteria</taxon>
        <taxon>Bacillati</taxon>
        <taxon>Mycoplasmatota</taxon>
        <taxon>Mollicutes</taxon>
        <taxon>Mycoplasmataceae</taxon>
        <taxon>Mycoplasma</taxon>
    </lineage>
</organism>
<evidence type="ECO:0000313" key="3">
    <source>
        <dbReference type="EMBL" id="QWS78766.1"/>
    </source>
</evidence>
<feature type="compositionally biased region" description="Basic and acidic residues" evidence="1">
    <location>
        <begin position="532"/>
        <end position="547"/>
    </location>
</feature>
<dbReference type="EMBL" id="MT872800">
    <property type="protein sequence ID" value="QWS78766.1"/>
    <property type="molecule type" value="Genomic_DNA"/>
</dbReference>
<keyword evidence="2" id="KW-1133">Transmembrane helix</keyword>
<proteinExistence type="predicted"/>
<feature type="compositionally biased region" description="Polar residues" evidence="1">
    <location>
        <begin position="635"/>
        <end position="646"/>
    </location>
</feature>
<feature type="region of interest" description="Disordered" evidence="1">
    <location>
        <begin position="568"/>
        <end position="646"/>
    </location>
</feature>
<dbReference type="NCBIfam" id="NF045848">
    <property type="entry name" value="MMCAP2_0566_fam"/>
    <property type="match status" value="1"/>
</dbReference>
<feature type="transmembrane region" description="Helical" evidence="2">
    <location>
        <begin position="200"/>
        <end position="225"/>
    </location>
</feature>
<keyword evidence="2" id="KW-0812">Transmembrane</keyword>
<feature type="transmembrane region" description="Helical" evidence="2">
    <location>
        <begin position="69"/>
        <end position="91"/>
    </location>
</feature>
<feature type="transmembrane region" description="Helical" evidence="2">
    <location>
        <begin position="112"/>
        <end position="140"/>
    </location>
</feature>
<dbReference type="AlphaFoldDB" id="A0A8F2DES8"/>
<dbReference type="NCBIfam" id="NF045889">
    <property type="entry name" value="ICE_Mbov_0396_TM"/>
    <property type="match status" value="1"/>
</dbReference>
<feature type="compositionally biased region" description="Basic residues" evidence="1">
    <location>
        <begin position="568"/>
        <end position="588"/>
    </location>
</feature>
<dbReference type="GO" id="GO:0016020">
    <property type="term" value="C:membrane"/>
    <property type="evidence" value="ECO:0007669"/>
    <property type="project" value="TreeGrafter"/>
</dbReference>
<evidence type="ECO:0000256" key="1">
    <source>
        <dbReference type="SAM" id="MobiDB-lite"/>
    </source>
</evidence>
<dbReference type="PANTHER" id="PTHR22050">
    <property type="entry name" value="RW1 PROTEIN HOMOLOG"/>
    <property type="match status" value="1"/>
</dbReference>
<feature type="transmembrane region" description="Helical" evidence="2">
    <location>
        <begin position="13"/>
        <end position="33"/>
    </location>
</feature>
<evidence type="ECO:0000256" key="2">
    <source>
        <dbReference type="SAM" id="Phobius"/>
    </source>
</evidence>
<sequence length="646" mass="72635">MFKSLFQWLVDKLAHFVFSALWALLVGIPFLVVKALRYITDLISLKFLPMILYGKTTLTVSDLGTPITALYFLFLVPCLVSLIFIIIFVYVKASKHNNDESTFMVRNFWKNLPKFVLLTVFFPILIFVVVLLMLVLLQFLSTSINANIDFEEQLFSLIKPYGAKIDDATWTELMRENKDSLLPPAPDFDMYRTMNWGDGILTLVLNLCILLMVIYVFVGMFTNIAKCLFNLIKNIIVFPIINTSTLLKDEIVLKKWYSDTKGYFINLLVDYTVILLIPLFFYLINYSITTVVSASEIPSQLQGICTAFGVVFLLYSFSEFLPTIFNNLAKIFGLDALLDSFGRNPIKALAAKTKAITAKATKSVKNNYVSNKNKKIENSPTRRTTTRVFSQNNTLAGATSERAIYSQSSGVAKNVNNISQRNINAIGNSNAQLLPVNRYSSGKINELPTKQITPIRNVQSQNSINAIKATELNNSTKTEQIKQKQTVATEQQKALIANQSIKVGEKVVEEFAAKNNANQNNKNKQANTTNKKQTEDKKDNSTEIKLDNQTKEKIASIDQSLKKLNKAIKSQKAKTNSNKRKTSAKSKAKMPVVKKTNTTGTKRRGRPPKNPKTTQISPKTTTNLQKNTNNKEKINATTSQIIKNKA</sequence>
<feature type="transmembrane region" description="Helical" evidence="2">
    <location>
        <begin position="263"/>
        <end position="285"/>
    </location>
</feature>